<evidence type="ECO:0000313" key="4">
    <source>
        <dbReference type="EMBL" id="EEH56584.1"/>
    </source>
</evidence>
<dbReference type="InterPro" id="IPR000408">
    <property type="entry name" value="Reg_chr_condens"/>
</dbReference>
<evidence type="ECO:0000256" key="3">
    <source>
        <dbReference type="SAM" id="MobiDB-lite"/>
    </source>
</evidence>
<gene>
    <name evidence="4" type="ORF">MICPUCDRAFT_58707</name>
</gene>
<dbReference type="OrthoDB" id="8068875at2759"/>
<dbReference type="Gene3D" id="2.130.10.30">
    <property type="entry name" value="Regulator of chromosome condensation 1/beta-lactamase-inhibitor protein II"/>
    <property type="match status" value="2"/>
</dbReference>
<dbReference type="GeneID" id="9684892"/>
<sequence length="631" mass="67709">MAAERTRGGGELRWLQCGYIPARCGLLGDGEESWYERSDELTQCAWQRLRGDCDVASATTTGPLAIDDVHGGGYGFVLATDARGDLYAWGDNQDYFPGFDEREEYWEKPRDEAKDPKAEAAEDPMNDEPIVVDAIWRDDGVPKLLLANDDLDADAASALSSASGASAVIRSQAVPRVAAAGWAHAVVAVAPEFVAKCVGWNGKGQAPADPPWPMPRKVTSLACGERHTLAVTTEGRMFGWGDNADGQLGLGATGTNAIEDKEGVRAHPKSSDAPAEISLVIRPRLAPGETPPPPPPPGTVGRAAARVAAGARHSIALDADGVVWTFGWGLYGQARPVHYAGPRATAFARRASIRSSRTFPVVSSLSAQGPSVSIPTHRDEGLSTPLLTPFDSPHPDLGHDDAENRYLPTHVESLMGIPCALAAAGKEHSVVATSAEHGGACYAFGSNRDGQLGVWRGLDGEKDDRDAEVQTTCEVGRTCGAPLLVEFYDDDDDDDDDEESDEEGVDPDADLDPDVGEIRPAAADDDDDVDDVDYGPEFTPRNELLLTPRYRADKKRKRPPSTSPAVISLSCGSRHTAVVVEDERTSRRAVYAWGWNAHGQCGTRDHLDVPYPVKIRRVLVHTGPRTTAFAW</sequence>
<dbReference type="PROSITE" id="PS00626">
    <property type="entry name" value="RCC1_2"/>
    <property type="match status" value="2"/>
</dbReference>
<accession>C1MU85</accession>
<dbReference type="eggNOG" id="KOG1426">
    <property type="taxonomic scope" value="Eukaryota"/>
</dbReference>
<protein>
    <submittedName>
        <fullName evidence="4">Predicted protein</fullName>
    </submittedName>
</protein>
<dbReference type="STRING" id="564608.C1MU85"/>
<organism evidence="5">
    <name type="scientific">Micromonas pusilla (strain CCMP1545)</name>
    <name type="common">Picoplanktonic green alga</name>
    <dbReference type="NCBI Taxonomy" id="564608"/>
    <lineage>
        <taxon>Eukaryota</taxon>
        <taxon>Viridiplantae</taxon>
        <taxon>Chlorophyta</taxon>
        <taxon>Mamiellophyceae</taxon>
        <taxon>Mamiellales</taxon>
        <taxon>Mamiellaceae</taxon>
        <taxon>Micromonas</taxon>
    </lineage>
</organism>
<evidence type="ECO:0000256" key="1">
    <source>
        <dbReference type="ARBA" id="ARBA00022737"/>
    </source>
</evidence>
<dbReference type="Pfam" id="PF13540">
    <property type="entry name" value="RCC1_2"/>
    <property type="match status" value="3"/>
</dbReference>
<dbReference type="KEGG" id="mpp:MICPUCDRAFT_58707"/>
<evidence type="ECO:0000313" key="5">
    <source>
        <dbReference type="Proteomes" id="UP000001876"/>
    </source>
</evidence>
<dbReference type="Proteomes" id="UP000001876">
    <property type="component" value="Unassembled WGS sequence"/>
</dbReference>
<dbReference type="PANTHER" id="PTHR22870:SF466">
    <property type="entry name" value="ANKYRIN REPEAT-CONTAINING PROTEIN"/>
    <property type="match status" value="1"/>
</dbReference>
<name>C1MU85_MICPC</name>
<reference evidence="4 5" key="1">
    <citation type="journal article" date="2009" name="Science">
        <title>Green evolution and dynamic adaptations revealed by genomes of the marine picoeukaryotes Micromonas.</title>
        <authorList>
            <person name="Worden A.Z."/>
            <person name="Lee J.H."/>
            <person name="Mock T."/>
            <person name="Rouze P."/>
            <person name="Simmons M.P."/>
            <person name="Aerts A.L."/>
            <person name="Allen A.E."/>
            <person name="Cuvelier M.L."/>
            <person name="Derelle E."/>
            <person name="Everett M.V."/>
            <person name="Foulon E."/>
            <person name="Grimwood J."/>
            <person name="Gundlach H."/>
            <person name="Henrissat B."/>
            <person name="Napoli C."/>
            <person name="McDonald S.M."/>
            <person name="Parker M.S."/>
            <person name="Rombauts S."/>
            <person name="Salamov A."/>
            <person name="Von Dassow P."/>
            <person name="Badger J.H."/>
            <person name="Coutinho P.M."/>
            <person name="Demir E."/>
            <person name="Dubchak I."/>
            <person name="Gentemann C."/>
            <person name="Eikrem W."/>
            <person name="Gready J.E."/>
            <person name="John U."/>
            <person name="Lanier W."/>
            <person name="Lindquist E.A."/>
            <person name="Lucas S."/>
            <person name="Mayer K.F."/>
            <person name="Moreau H."/>
            <person name="Not F."/>
            <person name="Otillar R."/>
            <person name="Panaud O."/>
            <person name="Pangilinan J."/>
            <person name="Paulsen I."/>
            <person name="Piegu B."/>
            <person name="Poliakov A."/>
            <person name="Robbens S."/>
            <person name="Schmutz J."/>
            <person name="Toulza E."/>
            <person name="Wyss T."/>
            <person name="Zelensky A."/>
            <person name="Zhou K."/>
            <person name="Armbrust E.V."/>
            <person name="Bhattacharya D."/>
            <person name="Goodenough U.W."/>
            <person name="Van de Peer Y."/>
            <person name="Grigoriev I.V."/>
        </authorList>
    </citation>
    <scope>NUCLEOTIDE SEQUENCE [LARGE SCALE GENOMIC DNA]</scope>
    <source>
        <strain evidence="4 5">CCMP1545</strain>
    </source>
</reference>
<feature type="compositionally biased region" description="Acidic residues" evidence="3">
    <location>
        <begin position="487"/>
        <end position="515"/>
    </location>
</feature>
<dbReference type="AlphaFoldDB" id="C1MU85"/>
<keyword evidence="5" id="KW-1185">Reference proteome</keyword>
<feature type="region of interest" description="Disordered" evidence="3">
    <location>
        <begin position="486"/>
        <end position="540"/>
    </location>
</feature>
<feature type="repeat" description="RCC1" evidence="2">
    <location>
        <begin position="235"/>
        <end position="320"/>
    </location>
</feature>
<dbReference type="RefSeq" id="XP_003059452.1">
    <property type="nucleotide sequence ID" value="XM_003059406.1"/>
</dbReference>
<dbReference type="PROSITE" id="PS50012">
    <property type="entry name" value="RCC1_3"/>
    <property type="match status" value="1"/>
</dbReference>
<keyword evidence="1" id="KW-0677">Repeat</keyword>
<evidence type="ECO:0000256" key="2">
    <source>
        <dbReference type="PROSITE-ProRule" id="PRU00235"/>
    </source>
</evidence>
<dbReference type="InterPro" id="IPR009091">
    <property type="entry name" value="RCC1/BLIP-II"/>
</dbReference>
<dbReference type="InterPro" id="IPR051210">
    <property type="entry name" value="Ub_ligase/GEF_domain"/>
</dbReference>
<feature type="compositionally biased region" description="Acidic residues" evidence="3">
    <location>
        <begin position="523"/>
        <end position="534"/>
    </location>
</feature>
<dbReference type="PANTHER" id="PTHR22870">
    <property type="entry name" value="REGULATOR OF CHROMOSOME CONDENSATION"/>
    <property type="match status" value="1"/>
</dbReference>
<dbReference type="SUPFAM" id="SSF50985">
    <property type="entry name" value="RCC1/BLIP-II"/>
    <property type="match status" value="1"/>
</dbReference>
<proteinExistence type="predicted"/>
<dbReference type="EMBL" id="GG663740">
    <property type="protein sequence ID" value="EEH56584.1"/>
    <property type="molecule type" value="Genomic_DNA"/>
</dbReference>